<protein>
    <submittedName>
        <fullName evidence="2">Uncharacterized protein</fullName>
    </submittedName>
</protein>
<proteinExistence type="predicted"/>
<dbReference type="EMBL" id="CP009617">
    <property type="protein sequence ID" value="AIW18814.1"/>
    <property type="molecule type" value="Genomic_DNA"/>
</dbReference>
<evidence type="ECO:0000313" key="2">
    <source>
        <dbReference type="EMBL" id="AIW18814.1"/>
    </source>
</evidence>
<feature type="signal peptide" evidence="1">
    <location>
        <begin position="1"/>
        <end position="19"/>
    </location>
</feature>
<reference evidence="2 3" key="1">
    <citation type="submission" date="2014-10" db="EMBL/GenBank/DDBJ databases">
        <title>The Complete Genome Sequence for the Shellfish Pathogen Vibrio coralliilyticus RE98 Isolated from a Shellfish Hatchery.</title>
        <authorList>
            <person name="Richards G.P."/>
            <person name="Bono J.L."/>
            <person name="Watson M.A."/>
            <person name="Needleman D.S."/>
        </authorList>
    </citation>
    <scope>NUCLEOTIDE SEQUENCE [LARGE SCALE GENOMIC DNA]</scope>
    <source>
        <strain evidence="2 3">RE98</strain>
    </source>
</reference>
<keyword evidence="1" id="KW-0732">Signal</keyword>
<gene>
    <name evidence="2" type="ORF">IX92_07045</name>
</gene>
<feature type="chain" id="PRO_5042950526" evidence="1">
    <location>
        <begin position="20"/>
        <end position="157"/>
    </location>
</feature>
<dbReference type="Proteomes" id="UP000030081">
    <property type="component" value="Chromosome 1"/>
</dbReference>
<dbReference type="KEGG" id="vcy:IX92_07045"/>
<evidence type="ECO:0000256" key="1">
    <source>
        <dbReference type="SAM" id="SignalP"/>
    </source>
</evidence>
<name>A0AAN0SAN5_9VIBR</name>
<sequence length="157" mass="17703">MARIMVKFLVLVSSVVSFASVCNEIDDFQAHALSEISHFYEKVEASNLKLVSTIRVNNVVHNPNELDRYIQLSFYDIVDLVDSKDSEIAHIEKALGKPFWAINNYTATYRMTDTESLLAPEHSFYSVGYGQIMLSGQLKTQLKPLMPSINVDGPSRD</sequence>
<dbReference type="AlphaFoldDB" id="A0AAN0SAN5"/>
<organism evidence="2 3">
    <name type="scientific">Vibrio coralliilyticus</name>
    <dbReference type="NCBI Taxonomy" id="190893"/>
    <lineage>
        <taxon>Bacteria</taxon>
        <taxon>Pseudomonadati</taxon>
        <taxon>Pseudomonadota</taxon>
        <taxon>Gammaproteobacteria</taxon>
        <taxon>Vibrionales</taxon>
        <taxon>Vibrionaceae</taxon>
        <taxon>Vibrio</taxon>
    </lineage>
</organism>
<accession>A0AAN0SAN5</accession>
<keyword evidence="3" id="KW-1185">Reference proteome</keyword>
<evidence type="ECO:0000313" key="3">
    <source>
        <dbReference type="Proteomes" id="UP000030081"/>
    </source>
</evidence>